<keyword evidence="3" id="KW-0732">Signal</keyword>
<evidence type="ECO:0000256" key="1">
    <source>
        <dbReference type="ARBA" id="ARBA00007613"/>
    </source>
</evidence>
<protein>
    <submittedName>
        <fullName evidence="4">TolC family protein</fullName>
    </submittedName>
</protein>
<sequence length="405" mass="42706">MALTVLLAWLLAWQAADPLPAAAAGIREGFQGALALGAELRGLEAQRPVLEARRARADALLPQAPSVGGGVRQGLSARDSGYLQLEASAAAPLWLPGEAGALRGLAEAQGGANAGRIARARLLLAGQVRDAYWDWATAVAVQEAQRGRLTQTRALEADTGRGVAAGQVARADLLVAGAASREAEAALREATRAVREAAIAFRVLTGLDPTPAPPERLPERPAGEAVRPRPDDPRLAAGRAAVAAGRANERLTRVRDRDNPQLGGQLRWERERGDEALRPNLMVSGRVSLRHGPTHREALAEARAGTVAAEAELAAAERALLGGAEAAREARDASLDLARLAEARHAALAEQARLYETAYRAGQLAFIELVRVRLLLADADLARRRTRAEAGRAASSINQVLGQEP</sequence>
<comment type="similarity">
    <text evidence="1">Belongs to the outer membrane factor (OMF) (TC 1.B.17) family.</text>
</comment>
<dbReference type="RefSeq" id="WP_248666585.1">
    <property type="nucleotide sequence ID" value="NZ_JALPRX010000033.1"/>
</dbReference>
<dbReference type="Gene3D" id="1.20.1600.10">
    <property type="entry name" value="Outer membrane efflux proteins (OEP)"/>
    <property type="match status" value="1"/>
</dbReference>
<evidence type="ECO:0000256" key="2">
    <source>
        <dbReference type="SAM" id="MobiDB-lite"/>
    </source>
</evidence>
<accession>A0A9X1Y8X2</accession>
<dbReference type="Proteomes" id="UP001139516">
    <property type="component" value="Unassembled WGS sequence"/>
</dbReference>
<dbReference type="Pfam" id="PF02321">
    <property type="entry name" value="OEP"/>
    <property type="match status" value="1"/>
</dbReference>
<organism evidence="4 5">
    <name type="scientific">Roseomonas acroporae</name>
    <dbReference type="NCBI Taxonomy" id="2937791"/>
    <lineage>
        <taxon>Bacteria</taxon>
        <taxon>Pseudomonadati</taxon>
        <taxon>Pseudomonadota</taxon>
        <taxon>Alphaproteobacteria</taxon>
        <taxon>Acetobacterales</taxon>
        <taxon>Roseomonadaceae</taxon>
        <taxon>Roseomonas</taxon>
    </lineage>
</organism>
<evidence type="ECO:0000256" key="3">
    <source>
        <dbReference type="SAM" id="SignalP"/>
    </source>
</evidence>
<evidence type="ECO:0000313" key="5">
    <source>
        <dbReference type="Proteomes" id="UP001139516"/>
    </source>
</evidence>
<keyword evidence="5" id="KW-1185">Reference proteome</keyword>
<dbReference type="GO" id="GO:0015562">
    <property type="term" value="F:efflux transmembrane transporter activity"/>
    <property type="evidence" value="ECO:0007669"/>
    <property type="project" value="InterPro"/>
</dbReference>
<feature type="compositionally biased region" description="Basic and acidic residues" evidence="2">
    <location>
        <begin position="216"/>
        <end position="234"/>
    </location>
</feature>
<dbReference type="PANTHER" id="PTHR30203">
    <property type="entry name" value="OUTER MEMBRANE CATION EFFLUX PROTEIN"/>
    <property type="match status" value="1"/>
</dbReference>
<gene>
    <name evidence="4" type="ORF">M0638_08720</name>
</gene>
<dbReference type="SUPFAM" id="SSF56954">
    <property type="entry name" value="Outer membrane efflux proteins (OEP)"/>
    <property type="match status" value="1"/>
</dbReference>
<evidence type="ECO:0000313" key="4">
    <source>
        <dbReference type="EMBL" id="MCK8784460.1"/>
    </source>
</evidence>
<name>A0A9X1Y8X2_9PROT</name>
<dbReference type="EMBL" id="JALPRX010000033">
    <property type="protein sequence ID" value="MCK8784460.1"/>
    <property type="molecule type" value="Genomic_DNA"/>
</dbReference>
<proteinExistence type="inferred from homology"/>
<dbReference type="AlphaFoldDB" id="A0A9X1Y8X2"/>
<dbReference type="InterPro" id="IPR010131">
    <property type="entry name" value="MdtP/NodT-like"/>
</dbReference>
<dbReference type="InterPro" id="IPR003423">
    <property type="entry name" value="OMP_efflux"/>
</dbReference>
<feature type="region of interest" description="Disordered" evidence="2">
    <location>
        <begin position="206"/>
        <end position="234"/>
    </location>
</feature>
<comment type="caution">
    <text evidence="4">The sequence shown here is derived from an EMBL/GenBank/DDBJ whole genome shotgun (WGS) entry which is preliminary data.</text>
</comment>
<reference evidence="4" key="1">
    <citation type="submission" date="2022-04" db="EMBL/GenBank/DDBJ databases">
        <title>Roseomonas acroporae sp. nov., isolated from coral Acropora digitifera.</title>
        <authorList>
            <person name="Sun H."/>
        </authorList>
    </citation>
    <scope>NUCLEOTIDE SEQUENCE</scope>
    <source>
        <strain evidence="4">NAR14</strain>
    </source>
</reference>
<feature type="signal peptide" evidence="3">
    <location>
        <begin position="1"/>
        <end position="23"/>
    </location>
</feature>
<feature type="chain" id="PRO_5040761994" evidence="3">
    <location>
        <begin position="24"/>
        <end position="405"/>
    </location>
</feature>